<feature type="region of interest" description="Disordered" evidence="1">
    <location>
        <begin position="391"/>
        <end position="413"/>
    </location>
</feature>
<name>A0AAD9QEF4_ACRCE</name>
<feature type="region of interest" description="Disordered" evidence="1">
    <location>
        <begin position="32"/>
        <end position="157"/>
    </location>
</feature>
<feature type="region of interest" description="Disordered" evidence="1">
    <location>
        <begin position="176"/>
        <end position="260"/>
    </location>
</feature>
<gene>
    <name evidence="2" type="ORF">P5673_018011</name>
</gene>
<proteinExistence type="predicted"/>
<feature type="region of interest" description="Disordered" evidence="1">
    <location>
        <begin position="466"/>
        <end position="499"/>
    </location>
</feature>
<organism evidence="2 3">
    <name type="scientific">Acropora cervicornis</name>
    <name type="common">Staghorn coral</name>
    <dbReference type="NCBI Taxonomy" id="6130"/>
    <lineage>
        <taxon>Eukaryota</taxon>
        <taxon>Metazoa</taxon>
        <taxon>Cnidaria</taxon>
        <taxon>Anthozoa</taxon>
        <taxon>Hexacorallia</taxon>
        <taxon>Scleractinia</taxon>
        <taxon>Astrocoeniina</taxon>
        <taxon>Acroporidae</taxon>
        <taxon>Acropora</taxon>
    </lineage>
</organism>
<feature type="compositionally biased region" description="Basic and acidic residues" evidence="1">
    <location>
        <begin position="226"/>
        <end position="238"/>
    </location>
</feature>
<feature type="compositionally biased region" description="Basic and acidic residues" evidence="1">
    <location>
        <begin position="139"/>
        <end position="155"/>
    </location>
</feature>
<dbReference type="EMBL" id="JARQWQ010000040">
    <property type="protein sequence ID" value="KAK2559390.1"/>
    <property type="molecule type" value="Genomic_DNA"/>
</dbReference>
<feature type="region of interest" description="Disordered" evidence="1">
    <location>
        <begin position="273"/>
        <end position="302"/>
    </location>
</feature>
<feature type="compositionally biased region" description="Polar residues" evidence="1">
    <location>
        <begin position="176"/>
        <end position="196"/>
    </location>
</feature>
<feature type="compositionally biased region" description="Low complexity" evidence="1">
    <location>
        <begin position="285"/>
        <end position="298"/>
    </location>
</feature>
<dbReference type="GO" id="GO:0016301">
    <property type="term" value="F:kinase activity"/>
    <property type="evidence" value="ECO:0007669"/>
    <property type="project" value="UniProtKB-KW"/>
</dbReference>
<feature type="compositionally biased region" description="Polar residues" evidence="1">
    <location>
        <begin position="85"/>
        <end position="97"/>
    </location>
</feature>
<reference evidence="2" key="2">
    <citation type="journal article" date="2023" name="Science">
        <title>Genomic signatures of disease resistance in endangered staghorn corals.</title>
        <authorList>
            <person name="Vollmer S.V."/>
            <person name="Selwyn J.D."/>
            <person name="Despard B.A."/>
            <person name="Roesel C.L."/>
        </authorList>
    </citation>
    <scope>NUCLEOTIDE SEQUENCE</scope>
    <source>
        <strain evidence="2">K2</strain>
    </source>
</reference>
<evidence type="ECO:0000256" key="1">
    <source>
        <dbReference type="SAM" id="MobiDB-lite"/>
    </source>
</evidence>
<keyword evidence="3" id="KW-1185">Reference proteome</keyword>
<feature type="compositionally biased region" description="Basic and acidic residues" evidence="1">
    <location>
        <begin position="98"/>
        <end position="115"/>
    </location>
</feature>
<keyword evidence="2" id="KW-0418">Kinase</keyword>
<accession>A0AAD9QEF4</accession>
<dbReference type="Proteomes" id="UP001249851">
    <property type="component" value="Unassembled WGS sequence"/>
</dbReference>
<evidence type="ECO:0000313" key="3">
    <source>
        <dbReference type="Proteomes" id="UP001249851"/>
    </source>
</evidence>
<reference evidence="2" key="1">
    <citation type="journal article" date="2023" name="G3 (Bethesda)">
        <title>Whole genome assembly and annotation of the endangered Caribbean coral Acropora cervicornis.</title>
        <authorList>
            <person name="Selwyn J.D."/>
            <person name="Vollmer S.V."/>
        </authorList>
    </citation>
    <scope>NUCLEOTIDE SEQUENCE</scope>
    <source>
        <strain evidence="2">K2</strain>
    </source>
</reference>
<feature type="compositionally biased region" description="Polar residues" evidence="1">
    <location>
        <begin position="57"/>
        <end position="68"/>
    </location>
</feature>
<protein>
    <submittedName>
        <fullName evidence="2">Inositol hexakisphosphate and diphosphoinositol-pentakisphosphate kinase 2</fullName>
    </submittedName>
</protein>
<keyword evidence="2" id="KW-0808">Transferase</keyword>
<evidence type="ECO:0000313" key="2">
    <source>
        <dbReference type="EMBL" id="KAK2559390.1"/>
    </source>
</evidence>
<feature type="compositionally biased region" description="Polar residues" evidence="1">
    <location>
        <begin position="484"/>
        <end position="499"/>
    </location>
</feature>
<comment type="caution">
    <text evidence="2">The sequence shown here is derived from an EMBL/GenBank/DDBJ whole genome shotgun (WGS) entry which is preliminary data.</text>
</comment>
<sequence length="574" mass="62775">MTQIVLMLFEDPKADPCSEKRFHVEVHFSPGAKTIDDPEFLARSSPTRKRSHEDLKQLSSTVTSTDATEQGRKGKTSKVGDAGKSSATLEEQQVQEFSHTEIKSSRPFEQSKESTRVTISVTTQSPTPALLEEEEVQEMEGKSSDYEPDSDKPFDETVYAGNELPRCAIGIENFSDTALGTSTGDSDPSSVTSIEESSAEERILARQRNCLSESDLQSGAVGDGEGNPRGERSTKSEGDISAFEVPKKETVQECQKTSPASCVVQQDDSKLCESHARPGAHSINVSSPVVSASSESPEGVTTPKFAKGNMVIFEEVEEHAQYTHNFRVDEPLNKSRFDEGATVDEGFPVRKDSLQILEEKDSQKPSSAKSDTTSVRSRLVSFDVVNKQRFKGGDGGQPLRTVQSSPSLKKGSPTRKISYVADFCEEMTKVQSLNPLRTLHNSMPLKEMDSFFDRTAGQATEALVTPVSTPQRKPISKKLKASARSVNPTPLTEDLNSAGNEDLEGITDLLTDAVEKRDTGCELNSCANNEPRTQDEKCRNQFVPDLSARAFQLISSNFTGNYALPEISVYSLQA</sequence>
<feature type="compositionally biased region" description="Polar residues" evidence="1">
    <location>
        <begin position="116"/>
        <end position="127"/>
    </location>
</feature>
<dbReference type="AlphaFoldDB" id="A0AAD9QEF4"/>